<sequence>MSEQEENQSTPEEQESKSIVQELHEKYISENDLIKTIRDWDWRALTICVMISFTFWIFNALNNDHTADLKVPLSVAHEQTSVVSLSPPPDHLTVNVSGNGWTLLTKTIGLGNDGLNLTMEDPVQTNFVTAKTLLPEVSNLLRGLKVNYMLEDSLFFDYDELVSKKIAMEVQKKDIPLGEGYEVVSEVSISPDTVTLTGPRSYIKSLPSSWALNLFEFEPIEQRFDENIEIDLHNNRYTSVDYAEVNITFDVSYILEEVVPAKLLYYNFSNEVYPILPEEGVKVQYEIKEFDVIEDIDSIKVAVSYDNINWNDSTVVLKVVEEHNFLRVNVTPNVLNLKFKE</sequence>
<dbReference type="RefSeq" id="WP_345370571.1">
    <property type="nucleotide sequence ID" value="NZ_BAABJX010000022.1"/>
</dbReference>
<name>A0ABP9D783_9BACT</name>
<evidence type="ECO:0008006" key="3">
    <source>
        <dbReference type="Google" id="ProtNLM"/>
    </source>
</evidence>
<dbReference type="PANTHER" id="PTHR37804:SF1">
    <property type="entry name" value="CDAA REGULATORY PROTEIN CDAR"/>
    <property type="match status" value="1"/>
</dbReference>
<dbReference type="PANTHER" id="PTHR37804">
    <property type="entry name" value="CDAA REGULATORY PROTEIN CDAR"/>
    <property type="match status" value="1"/>
</dbReference>
<gene>
    <name evidence="1" type="ORF">GCM10023331_14880</name>
</gene>
<keyword evidence="2" id="KW-1185">Reference proteome</keyword>
<organism evidence="1 2">
    <name type="scientific">Algivirga pacifica</name>
    <dbReference type="NCBI Taxonomy" id="1162670"/>
    <lineage>
        <taxon>Bacteria</taxon>
        <taxon>Pseudomonadati</taxon>
        <taxon>Bacteroidota</taxon>
        <taxon>Cytophagia</taxon>
        <taxon>Cytophagales</taxon>
        <taxon>Flammeovirgaceae</taxon>
        <taxon>Algivirga</taxon>
    </lineage>
</organism>
<reference evidence="2" key="1">
    <citation type="journal article" date="2019" name="Int. J. Syst. Evol. Microbiol.">
        <title>The Global Catalogue of Microorganisms (GCM) 10K type strain sequencing project: providing services to taxonomists for standard genome sequencing and annotation.</title>
        <authorList>
            <consortium name="The Broad Institute Genomics Platform"/>
            <consortium name="The Broad Institute Genome Sequencing Center for Infectious Disease"/>
            <person name="Wu L."/>
            <person name="Ma J."/>
        </authorList>
    </citation>
    <scope>NUCLEOTIDE SEQUENCE [LARGE SCALE GENOMIC DNA]</scope>
    <source>
        <strain evidence="2">JCM 18326</strain>
    </source>
</reference>
<dbReference type="EMBL" id="BAABJX010000022">
    <property type="protein sequence ID" value="GAA4830610.1"/>
    <property type="molecule type" value="Genomic_DNA"/>
</dbReference>
<dbReference type="InterPro" id="IPR053154">
    <property type="entry name" value="c-di-AMP_regulator"/>
</dbReference>
<protein>
    <recommendedName>
        <fullName evidence="3">YbbR-like protein</fullName>
    </recommendedName>
</protein>
<comment type="caution">
    <text evidence="1">The sequence shown here is derived from an EMBL/GenBank/DDBJ whole genome shotgun (WGS) entry which is preliminary data.</text>
</comment>
<evidence type="ECO:0000313" key="2">
    <source>
        <dbReference type="Proteomes" id="UP001500298"/>
    </source>
</evidence>
<dbReference type="Proteomes" id="UP001500298">
    <property type="component" value="Unassembled WGS sequence"/>
</dbReference>
<dbReference type="Gene3D" id="2.170.120.40">
    <property type="entry name" value="YbbR-like domain"/>
    <property type="match status" value="1"/>
</dbReference>
<evidence type="ECO:0000313" key="1">
    <source>
        <dbReference type="EMBL" id="GAA4830610.1"/>
    </source>
</evidence>
<accession>A0ABP9D783</accession>
<proteinExistence type="predicted"/>